<evidence type="ECO:0000313" key="3">
    <source>
        <dbReference type="Proteomes" id="UP001521184"/>
    </source>
</evidence>
<feature type="compositionally biased region" description="Low complexity" evidence="1">
    <location>
        <begin position="402"/>
        <end position="421"/>
    </location>
</feature>
<accession>A0ABR3TV49</accession>
<feature type="region of interest" description="Disordered" evidence="1">
    <location>
        <begin position="399"/>
        <end position="456"/>
    </location>
</feature>
<organism evidence="2 3">
    <name type="scientific">Diplodia intermedia</name>
    <dbReference type="NCBI Taxonomy" id="856260"/>
    <lineage>
        <taxon>Eukaryota</taxon>
        <taxon>Fungi</taxon>
        <taxon>Dikarya</taxon>
        <taxon>Ascomycota</taxon>
        <taxon>Pezizomycotina</taxon>
        <taxon>Dothideomycetes</taxon>
        <taxon>Dothideomycetes incertae sedis</taxon>
        <taxon>Botryosphaeriales</taxon>
        <taxon>Botryosphaeriaceae</taxon>
        <taxon>Diplodia</taxon>
    </lineage>
</organism>
<name>A0ABR3TV49_9PEZI</name>
<comment type="caution">
    <text evidence="2">The sequence shown here is derived from an EMBL/GenBank/DDBJ whole genome shotgun (WGS) entry which is preliminary data.</text>
</comment>
<evidence type="ECO:0000313" key="2">
    <source>
        <dbReference type="EMBL" id="KAL1645225.1"/>
    </source>
</evidence>
<dbReference type="Proteomes" id="UP001521184">
    <property type="component" value="Unassembled WGS sequence"/>
</dbReference>
<sequence length="456" mass="49784">MPTLQPSPDRAMRRPRILALPLFHADSPVHQDVPIIPNRGDSLGPNSVPINGDVAELNIHDIQNFALAYLRNEYSSNPLDHGPLRPNNTAYVDGARVLSNGRTASPFEPLGRTMPPAPARWMSIGRALRQYDLLPATTPTPTTAAALARRQPFADAARLRALLAAARVPLAAVEQLEAAVKDFSRLNRFSRVRTKLARASGGGSGDAALAALAARLLNDHALLAALWPPRAAGVAMPAHPAERARRAVQRAAAAAFVRVASVDDFEPRHRRGRRWLSLLKPRLPGGGGGGDGAKALRALRVDGQRLDAYRIAENPREAPCWGHTHREYVAVDDLLDVGRGERLVRKVEFTRECSDCGVRHRHEVQLVVGPGEEMPREGELPSYQELEMEQEQLEEIRELYAEAEAQAATEAGSESGSSGAELELDDETGSEQTGSESEDSEEDELPRPRPVVMRRM</sequence>
<dbReference type="EMBL" id="JAKEKT020000020">
    <property type="protein sequence ID" value="KAL1645225.1"/>
    <property type="molecule type" value="Genomic_DNA"/>
</dbReference>
<reference evidence="2 3" key="1">
    <citation type="journal article" date="2023" name="Plant Dis.">
        <title>First Report of Diplodia intermedia Causing Canker and Dieback Diseases on Apple Trees in Canada.</title>
        <authorList>
            <person name="Ellouze W."/>
            <person name="Ilyukhin E."/>
            <person name="Sulman M."/>
            <person name="Ali S."/>
        </authorList>
    </citation>
    <scope>NUCLEOTIDE SEQUENCE [LARGE SCALE GENOMIC DNA]</scope>
    <source>
        <strain evidence="2 3">M45-28</strain>
    </source>
</reference>
<keyword evidence="3" id="KW-1185">Reference proteome</keyword>
<proteinExistence type="predicted"/>
<evidence type="ECO:0000256" key="1">
    <source>
        <dbReference type="SAM" id="MobiDB-lite"/>
    </source>
</evidence>
<gene>
    <name evidence="2" type="ORF">SLS58_003932</name>
</gene>
<protein>
    <submittedName>
        <fullName evidence="2">Uncharacterized protein</fullName>
    </submittedName>
</protein>